<protein>
    <submittedName>
        <fullName evidence="1">Uncharacterized protein</fullName>
    </submittedName>
</protein>
<proteinExistence type="predicted"/>
<evidence type="ECO:0000313" key="1">
    <source>
        <dbReference type="EMBL" id="GFS47156.1"/>
    </source>
</evidence>
<organism evidence="1 2">
    <name type="scientific">Trichonephila inaurata madagascariensis</name>
    <dbReference type="NCBI Taxonomy" id="2747483"/>
    <lineage>
        <taxon>Eukaryota</taxon>
        <taxon>Metazoa</taxon>
        <taxon>Ecdysozoa</taxon>
        <taxon>Arthropoda</taxon>
        <taxon>Chelicerata</taxon>
        <taxon>Arachnida</taxon>
        <taxon>Araneae</taxon>
        <taxon>Araneomorphae</taxon>
        <taxon>Entelegynae</taxon>
        <taxon>Araneoidea</taxon>
        <taxon>Nephilidae</taxon>
        <taxon>Trichonephila</taxon>
        <taxon>Trichonephila inaurata</taxon>
    </lineage>
</organism>
<name>A0A8X6MEX5_9ARAC</name>
<dbReference type="EMBL" id="BMAV01026082">
    <property type="protein sequence ID" value="GFS47156.1"/>
    <property type="molecule type" value="Genomic_DNA"/>
</dbReference>
<accession>A0A8X6MEX5</accession>
<dbReference type="Proteomes" id="UP000886998">
    <property type="component" value="Unassembled WGS sequence"/>
</dbReference>
<comment type="caution">
    <text evidence="1">The sequence shown here is derived from an EMBL/GenBank/DDBJ whole genome shotgun (WGS) entry which is preliminary data.</text>
</comment>
<dbReference type="AlphaFoldDB" id="A0A8X6MEX5"/>
<keyword evidence="2" id="KW-1185">Reference proteome</keyword>
<sequence length="84" mass="10028">MEIVGRYVQAVEWMVKLCRLELGQFHMCDPGDVWTRVIKVPNRTLNEQHRLLFLMDLRRLRSVSQYSSEFMILQRSRNSTNSVN</sequence>
<reference evidence="1" key="1">
    <citation type="submission" date="2020-08" db="EMBL/GenBank/DDBJ databases">
        <title>Multicomponent nature underlies the extraordinary mechanical properties of spider dragline silk.</title>
        <authorList>
            <person name="Kono N."/>
            <person name="Nakamura H."/>
            <person name="Mori M."/>
            <person name="Yoshida Y."/>
            <person name="Ohtoshi R."/>
            <person name="Malay A.D."/>
            <person name="Moran D.A.P."/>
            <person name="Tomita M."/>
            <person name="Numata K."/>
            <person name="Arakawa K."/>
        </authorList>
    </citation>
    <scope>NUCLEOTIDE SEQUENCE</scope>
</reference>
<evidence type="ECO:0000313" key="2">
    <source>
        <dbReference type="Proteomes" id="UP000886998"/>
    </source>
</evidence>
<gene>
    <name evidence="1" type="ORF">TNIN_1951</name>
</gene>